<dbReference type="SUPFAM" id="SSF54373">
    <property type="entry name" value="FAD-linked reductases, C-terminal domain"/>
    <property type="match status" value="1"/>
</dbReference>
<keyword evidence="3" id="KW-0285">Flavoprotein</keyword>
<accession>A0A0U5FVE8</accession>
<dbReference type="Pfam" id="PF01266">
    <property type="entry name" value="DAO"/>
    <property type="match status" value="1"/>
</dbReference>
<dbReference type="PANTHER" id="PTHR42784">
    <property type="entry name" value="PYRANOSE 2-OXIDASE"/>
    <property type="match status" value="1"/>
</dbReference>
<reference evidence="9" key="1">
    <citation type="submission" date="2014-09" db="EMBL/GenBank/DDBJ databases">
        <authorList>
            <person name="Illeghems K.G."/>
        </authorList>
    </citation>
    <scope>NUCLEOTIDE SEQUENCE [LARGE SCALE GENOMIC DNA]</scope>
    <source>
        <strain evidence="9">LMG 23848T</strain>
    </source>
</reference>
<comment type="cofactor">
    <cofactor evidence="1">
        <name>FAD</name>
        <dbReference type="ChEBI" id="CHEBI:57692"/>
    </cofactor>
</comment>
<evidence type="ECO:0000259" key="7">
    <source>
        <dbReference type="Pfam" id="PF05199"/>
    </source>
</evidence>
<evidence type="ECO:0000256" key="5">
    <source>
        <dbReference type="ARBA" id="ARBA00023002"/>
    </source>
</evidence>
<dbReference type="GO" id="GO:0047833">
    <property type="term" value="F:D-sorbitol dehydrogenase (acceptor) activity"/>
    <property type="evidence" value="ECO:0007669"/>
    <property type="project" value="UniProtKB-EC"/>
</dbReference>
<sequence>MRSTPRLMLRAVRSTGHPSLPKLRVRPACPLCRLRHSLWNPPEELKQSKPMSSDQNLSADVVIVGSGVAGSSIANELVRAGISVIVLEAGPRVDRQHFVENFRNLENKPAYQGPFPSTPWAPHPPNQMSPNKYLHTTGPDAEAYQQAYLRVLGGTTWHWAGCAWRYLPSDFELKSRYGQGRDWALTYDDLEPFYYQAEVMMGVCGPDPSVEDLGSPRKQPYPMEALPLSYAGQEFRKLIAEKTPWRIVHEPQARNTRPYDGRPTCEGHNNCMPICPIGAMYNGSYSVYHAEAAGAKFIPNAVVYKIERDAANKKVTAVHYYDPDKGSHRVTGKYFVIAAHCIETAKLMLLSADEQSPDGVANSSGHVGRNMMDHTGVQVTFISGDKALWPGRGPLETNVIDNFRDGDWRNERGAYLVHMVDDNQVDFATQLAIAKGYVGRELEEQIRYLASHTVRLFSHNEALPDPENRLTLSKTEKDVLGIPHPEVYYKLPQYTVRSCDHTRSVFKQLIHLMHGTDEEWTPGYFPQDHPAGSTIMGVDPKDSVVDGHCRTHDHENLFIASSSVFSTVGTGNITLTVAAIALRVADTLKKELLHG</sequence>
<evidence type="ECO:0000256" key="4">
    <source>
        <dbReference type="ARBA" id="ARBA00022827"/>
    </source>
</evidence>
<dbReference type="InterPro" id="IPR036188">
    <property type="entry name" value="FAD/NAD-bd_sf"/>
</dbReference>
<evidence type="ECO:0000256" key="1">
    <source>
        <dbReference type="ARBA" id="ARBA00001974"/>
    </source>
</evidence>
<dbReference type="EMBL" id="LN609302">
    <property type="protein sequence ID" value="CEF54238.1"/>
    <property type="molecule type" value="Genomic_DNA"/>
</dbReference>
<organism evidence="8 9">
    <name type="scientific">Acetobacter ghanensis</name>
    <dbReference type="NCBI Taxonomy" id="431306"/>
    <lineage>
        <taxon>Bacteria</taxon>
        <taxon>Pseudomonadati</taxon>
        <taxon>Pseudomonadota</taxon>
        <taxon>Alphaproteobacteria</taxon>
        <taxon>Acetobacterales</taxon>
        <taxon>Acetobacteraceae</taxon>
        <taxon>Acetobacter</taxon>
    </lineage>
</organism>
<dbReference type="InterPro" id="IPR006076">
    <property type="entry name" value="FAD-dep_OxRdtase"/>
</dbReference>
<feature type="domain" description="FAD dependent oxidoreductase" evidence="6">
    <location>
        <begin position="60"/>
        <end position="93"/>
    </location>
</feature>
<evidence type="ECO:0000313" key="8">
    <source>
        <dbReference type="EMBL" id="CEF54238.1"/>
    </source>
</evidence>
<dbReference type="InterPro" id="IPR007867">
    <property type="entry name" value="GMC_OxRtase_C"/>
</dbReference>
<evidence type="ECO:0000256" key="2">
    <source>
        <dbReference type="ARBA" id="ARBA00010790"/>
    </source>
</evidence>
<dbReference type="InterPro" id="IPR051473">
    <property type="entry name" value="P2Ox-like"/>
</dbReference>
<evidence type="ECO:0000313" key="9">
    <source>
        <dbReference type="Proteomes" id="UP000068250"/>
    </source>
</evidence>
<dbReference type="Proteomes" id="UP000068250">
    <property type="component" value="Chromosome I"/>
</dbReference>
<comment type="similarity">
    <text evidence="2">Belongs to the GMC oxidoreductase family.</text>
</comment>
<feature type="domain" description="Glucose-methanol-choline oxidoreductase C-terminal" evidence="7">
    <location>
        <begin position="464"/>
        <end position="581"/>
    </location>
</feature>
<dbReference type="STRING" id="431306.AGA_661"/>
<keyword evidence="5 8" id="KW-0560">Oxidoreductase</keyword>
<dbReference type="PATRIC" id="fig|431306.5.peg.640"/>
<name>A0A0U5FVE8_9PROT</name>
<keyword evidence="4" id="KW-0274">FAD</keyword>
<evidence type="ECO:0000256" key="3">
    <source>
        <dbReference type="ARBA" id="ARBA00022630"/>
    </source>
</evidence>
<dbReference type="Pfam" id="PF05199">
    <property type="entry name" value="GMC_oxred_C"/>
    <property type="match status" value="1"/>
</dbReference>
<dbReference type="AlphaFoldDB" id="A0A0U5FVE8"/>
<dbReference type="SUPFAM" id="SSF51905">
    <property type="entry name" value="FAD/NAD(P)-binding domain"/>
    <property type="match status" value="1"/>
</dbReference>
<dbReference type="Gene3D" id="3.50.50.60">
    <property type="entry name" value="FAD/NAD(P)-binding domain"/>
    <property type="match status" value="2"/>
</dbReference>
<protein>
    <submittedName>
        <fullName evidence="8">Sorbitol dehydrogenase</fullName>
        <ecNumber evidence="8">1.1.99.21</ecNumber>
    </submittedName>
</protein>
<proteinExistence type="inferred from homology"/>
<dbReference type="EC" id="1.1.99.21" evidence="8"/>
<gene>
    <name evidence="8" type="ORF">AGA_661</name>
</gene>
<evidence type="ECO:0000259" key="6">
    <source>
        <dbReference type="Pfam" id="PF01266"/>
    </source>
</evidence>
<dbReference type="PANTHER" id="PTHR42784:SF1">
    <property type="entry name" value="PYRANOSE 2-OXIDASE"/>
    <property type="match status" value="1"/>
</dbReference>